<dbReference type="EMBL" id="LQBM01000003">
    <property type="protein sequence ID" value="KUG59198.1"/>
    <property type="molecule type" value="Genomic_DNA"/>
</dbReference>
<dbReference type="Gene3D" id="2.20.28.30">
    <property type="entry name" value="RNA polymerase ii, chain L"/>
    <property type="match status" value="1"/>
</dbReference>
<organism evidence="1 2">
    <name type="scientific">Nesterenkonia jeotgali</name>
    <dbReference type="NCBI Taxonomy" id="317018"/>
    <lineage>
        <taxon>Bacteria</taxon>
        <taxon>Bacillati</taxon>
        <taxon>Actinomycetota</taxon>
        <taxon>Actinomycetes</taxon>
        <taxon>Micrococcales</taxon>
        <taxon>Micrococcaceae</taxon>
        <taxon>Nesterenkonia</taxon>
    </lineage>
</organism>
<sequence length="74" mass="8433">MRLKKKLKQSRRDFQGLYECEHCGHEVTDQGLRSYDDAYFHLYVIPSFPCPACGKKADPNTPKTAPDVPAHIVI</sequence>
<accession>A0A0W8IGU0</accession>
<dbReference type="AlphaFoldDB" id="A0A0W8IGU0"/>
<name>A0A0W8IGU0_9MICC</name>
<protein>
    <submittedName>
        <fullName evidence="1">Uncharacterized protein</fullName>
    </submittedName>
</protein>
<dbReference type="Proteomes" id="UP000054023">
    <property type="component" value="Unassembled WGS sequence"/>
</dbReference>
<dbReference type="STRING" id="317018.AVL63_02690"/>
<proteinExistence type="predicted"/>
<dbReference type="OrthoDB" id="9256063at2"/>
<evidence type="ECO:0000313" key="2">
    <source>
        <dbReference type="Proteomes" id="UP000054023"/>
    </source>
</evidence>
<reference evidence="2" key="1">
    <citation type="submission" date="2015-12" db="EMBL/GenBank/DDBJ databases">
        <authorList>
            <person name="Nair G.R."/>
            <person name="Kaur G."/>
            <person name="Mayilraj S."/>
        </authorList>
    </citation>
    <scope>NUCLEOTIDE SEQUENCE [LARGE SCALE GENOMIC DNA]</scope>
    <source>
        <strain evidence="2">CD08_7</strain>
    </source>
</reference>
<comment type="caution">
    <text evidence="1">The sequence shown here is derived from an EMBL/GenBank/DDBJ whole genome shotgun (WGS) entry which is preliminary data.</text>
</comment>
<evidence type="ECO:0000313" key="1">
    <source>
        <dbReference type="EMBL" id="KUG59198.1"/>
    </source>
</evidence>
<gene>
    <name evidence="1" type="ORF">AVL63_02690</name>
</gene>
<keyword evidence="2" id="KW-1185">Reference proteome</keyword>